<evidence type="ECO:0000256" key="1">
    <source>
        <dbReference type="ARBA" id="ARBA00004071"/>
    </source>
</evidence>
<dbReference type="GO" id="GO:0006004">
    <property type="term" value="P:fucose metabolic process"/>
    <property type="evidence" value="ECO:0007669"/>
    <property type="project" value="InterPro"/>
</dbReference>
<dbReference type="Gene3D" id="3.20.20.80">
    <property type="entry name" value="Glycosidases"/>
    <property type="match status" value="1"/>
</dbReference>
<evidence type="ECO:0000313" key="8">
    <source>
        <dbReference type="EMBL" id="QDU87892.1"/>
    </source>
</evidence>
<dbReference type="OrthoDB" id="9760597at2"/>
<dbReference type="PRINTS" id="PR00741">
    <property type="entry name" value="GLHYDRLASE29"/>
</dbReference>
<comment type="similarity">
    <text evidence="2">Belongs to the glycosyl hydrolase 29 family.</text>
</comment>
<evidence type="ECO:0000256" key="6">
    <source>
        <dbReference type="ARBA" id="ARBA00023295"/>
    </source>
</evidence>
<dbReference type="GO" id="GO:0016139">
    <property type="term" value="P:glycoside catabolic process"/>
    <property type="evidence" value="ECO:0007669"/>
    <property type="project" value="TreeGrafter"/>
</dbReference>
<evidence type="ECO:0000256" key="3">
    <source>
        <dbReference type="ARBA" id="ARBA00012662"/>
    </source>
</evidence>
<evidence type="ECO:0000256" key="5">
    <source>
        <dbReference type="ARBA" id="ARBA00022801"/>
    </source>
</evidence>
<dbReference type="Proteomes" id="UP000317429">
    <property type="component" value="Chromosome"/>
</dbReference>
<dbReference type="InterPro" id="IPR016286">
    <property type="entry name" value="FUC_metazoa-typ"/>
</dbReference>
<dbReference type="EMBL" id="CP036291">
    <property type="protein sequence ID" value="QDU87892.1"/>
    <property type="molecule type" value="Genomic_DNA"/>
</dbReference>
<feature type="domain" description="Glycoside hydrolase family 29 N-terminal" evidence="7">
    <location>
        <begin position="36"/>
        <end position="376"/>
    </location>
</feature>
<keyword evidence="9" id="KW-1185">Reference proteome</keyword>
<organism evidence="8 9">
    <name type="scientific">Pirellulimonas nuda</name>
    <dbReference type="NCBI Taxonomy" id="2528009"/>
    <lineage>
        <taxon>Bacteria</taxon>
        <taxon>Pseudomonadati</taxon>
        <taxon>Planctomycetota</taxon>
        <taxon>Planctomycetia</taxon>
        <taxon>Pirellulales</taxon>
        <taxon>Lacipirellulaceae</taxon>
        <taxon>Pirellulimonas</taxon>
    </lineage>
</organism>
<dbReference type="InterPro" id="IPR000933">
    <property type="entry name" value="Glyco_hydro_29"/>
</dbReference>
<reference evidence="8 9" key="1">
    <citation type="submission" date="2019-02" db="EMBL/GenBank/DDBJ databases">
        <title>Deep-cultivation of Planctomycetes and their phenomic and genomic characterization uncovers novel biology.</title>
        <authorList>
            <person name="Wiegand S."/>
            <person name="Jogler M."/>
            <person name="Boedeker C."/>
            <person name="Pinto D."/>
            <person name="Vollmers J."/>
            <person name="Rivas-Marin E."/>
            <person name="Kohn T."/>
            <person name="Peeters S.H."/>
            <person name="Heuer A."/>
            <person name="Rast P."/>
            <person name="Oberbeckmann S."/>
            <person name="Bunk B."/>
            <person name="Jeske O."/>
            <person name="Meyerdierks A."/>
            <person name="Storesund J.E."/>
            <person name="Kallscheuer N."/>
            <person name="Luecker S."/>
            <person name="Lage O.M."/>
            <person name="Pohl T."/>
            <person name="Merkel B.J."/>
            <person name="Hornburger P."/>
            <person name="Mueller R.-W."/>
            <person name="Bruemmer F."/>
            <person name="Labrenz M."/>
            <person name="Spormann A.M."/>
            <person name="Op den Camp H."/>
            <person name="Overmann J."/>
            <person name="Amann R."/>
            <person name="Jetten M.S.M."/>
            <person name="Mascher T."/>
            <person name="Medema M.H."/>
            <person name="Devos D.P."/>
            <person name="Kaster A.-K."/>
            <person name="Ovreas L."/>
            <person name="Rohde M."/>
            <person name="Galperin M.Y."/>
            <person name="Jogler C."/>
        </authorList>
    </citation>
    <scope>NUCLEOTIDE SEQUENCE [LARGE SCALE GENOMIC DNA]</scope>
    <source>
        <strain evidence="8 9">Pla175</strain>
    </source>
</reference>
<gene>
    <name evidence="8" type="ORF">Pla175_12590</name>
</gene>
<dbReference type="Pfam" id="PF01120">
    <property type="entry name" value="Alpha_L_fucos"/>
    <property type="match status" value="1"/>
</dbReference>
<evidence type="ECO:0000256" key="2">
    <source>
        <dbReference type="ARBA" id="ARBA00007951"/>
    </source>
</evidence>
<dbReference type="PANTHER" id="PTHR10030">
    <property type="entry name" value="ALPHA-L-FUCOSIDASE"/>
    <property type="match status" value="1"/>
</dbReference>
<name>A0A518D8T9_9BACT</name>
<evidence type="ECO:0000259" key="7">
    <source>
        <dbReference type="Pfam" id="PF01120"/>
    </source>
</evidence>
<dbReference type="PANTHER" id="PTHR10030:SF37">
    <property type="entry name" value="ALPHA-L-FUCOSIDASE-RELATED"/>
    <property type="match status" value="1"/>
</dbReference>
<evidence type="ECO:0000256" key="4">
    <source>
        <dbReference type="ARBA" id="ARBA00022729"/>
    </source>
</evidence>
<dbReference type="EC" id="3.2.1.51" evidence="3"/>
<dbReference type="InterPro" id="IPR017853">
    <property type="entry name" value="GH"/>
</dbReference>
<dbReference type="GO" id="GO:0004560">
    <property type="term" value="F:alpha-L-fucosidase activity"/>
    <property type="evidence" value="ECO:0007669"/>
    <property type="project" value="InterPro"/>
</dbReference>
<comment type="function">
    <text evidence="1">Alpha-L-fucosidase is responsible for hydrolyzing the alpha-1,6-linked fucose joined to the reducing-end N-acetylglucosamine of the carbohydrate moieties of glycoproteins.</text>
</comment>
<proteinExistence type="inferred from homology"/>
<dbReference type="GO" id="GO:0005764">
    <property type="term" value="C:lysosome"/>
    <property type="evidence" value="ECO:0007669"/>
    <property type="project" value="TreeGrafter"/>
</dbReference>
<evidence type="ECO:0000313" key="9">
    <source>
        <dbReference type="Proteomes" id="UP000317429"/>
    </source>
</evidence>
<dbReference type="SMART" id="SM00812">
    <property type="entry name" value="Alpha_L_fucos"/>
    <property type="match status" value="1"/>
</dbReference>
<dbReference type="KEGG" id="pnd:Pla175_12590"/>
<keyword evidence="6" id="KW-0326">Glycosidase</keyword>
<dbReference type="AlphaFoldDB" id="A0A518D8T9"/>
<dbReference type="RefSeq" id="WP_145282207.1">
    <property type="nucleotide sequence ID" value="NZ_CP036291.1"/>
</dbReference>
<keyword evidence="5" id="KW-0378">Hydrolase</keyword>
<accession>A0A518D8T9</accession>
<dbReference type="SUPFAM" id="SSF51445">
    <property type="entry name" value="(Trans)glycosidases"/>
    <property type="match status" value="1"/>
</dbReference>
<keyword evidence="4" id="KW-0732">Signal</keyword>
<protein>
    <recommendedName>
        <fullName evidence="3">alpha-L-fucosidase</fullName>
        <ecNumber evidence="3">3.2.1.51</ecNumber>
    </recommendedName>
</protein>
<dbReference type="InterPro" id="IPR057739">
    <property type="entry name" value="Glyco_hydro_29_N"/>
</dbReference>
<sequence length="469" mass="52599">MHGSNRRNQVVIPVALAALYASLLLPCRTAWCDEQELDAAAETYTPTAENLAARRWFQDARFGVFIHWGVYSELGRGEWVMNNQKMTVDQYKPLAERFNPTKYDPAAWVALVKKSGARYITITSKHHDGFALWDSKTSDWNVVDATPYGKDLLKPLAEACKAQGIKLFFYHSHLDWTHPDYFPRGRTGQHSGRPDDGNFDRYLDHMDAQLAELLGGDYGDVAGIWFDGWWDQLNRSPENPRATHVDWRLGQTYRLIHGLQPAALVGNNHHVQPFPGEDFQMFERDLPGENQGGHSAHAVIGDLPLETCDTINKSWGYNASDHSVKSTRQLVHYLVKAAGRDANLLLNVGPKPDGTIQDEFQERLLAMGKWLDVYGDSIYGTRGGPVAPQAWGVTTRRGDAVYIHVLDPPKPGPDGWSKLAGCEKLSLKELGYFDPSEKLEWRRGADGALEVRLKQADEPAIDTLLVGQL</sequence>